<reference evidence="3 4" key="2">
    <citation type="submission" date="2018-11" db="EMBL/GenBank/DDBJ databases">
        <authorList>
            <consortium name="Pathogen Informatics"/>
        </authorList>
    </citation>
    <scope>NUCLEOTIDE SEQUENCE [LARGE SCALE GENOMIC DNA]</scope>
</reference>
<dbReference type="EMBL" id="UYRR01031472">
    <property type="protein sequence ID" value="VDK50375.1"/>
    <property type="molecule type" value="Genomic_DNA"/>
</dbReference>
<evidence type="ECO:0000313" key="4">
    <source>
        <dbReference type="Proteomes" id="UP000267096"/>
    </source>
</evidence>
<keyword evidence="4" id="KW-1185">Reference proteome</keyword>
<evidence type="ECO:0000256" key="1">
    <source>
        <dbReference type="SAM" id="MobiDB-lite"/>
    </source>
</evidence>
<accession>A0A0M3K0E1</accession>
<feature type="compositionally biased region" description="Basic and acidic residues" evidence="1">
    <location>
        <begin position="149"/>
        <end position="166"/>
    </location>
</feature>
<dbReference type="Proteomes" id="UP000267096">
    <property type="component" value="Unassembled WGS sequence"/>
</dbReference>
<feature type="domain" description="DUF5641" evidence="2">
    <location>
        <begin position="31"/>
        <end position="129"/>
    </location>
</feature>
<proteinExistence type="predicted"/>
<dbReference type="OrthoDB" id="5868911at2759"/>
<reference evidence="5" key="1">
    <citation type="submission" date="2017-02" db="UniProtKB">
        <authorList>
            <consortium name="WormBaseParasite"/>
        </authorList>
    </citation>
    <scope>IDENTIFICATION</scope>
</reference>
<feature type="region of interest" description="Disordered" evidence="1">
    <location>
        <begin position="148"/>
        <end position="169"/>
    </location>
</feature>
<feature type="compositionally biased region" description="Acidic residues" evidence="1">
    <location>
        <begin position="8"/>
        <end position="20"/>
    </location>
</feature>
<organism evidence="5">
    <name type="scientific">Anisakis simplex</name>
    <name type="common">Herring worm</name>
    <dbReference type="NCBI Taxonomy" id="6269"/>
    <lineage>
        <taxon>Eukaryota</taxon>
        <taxon>Metazoa</taxon>
        <taxon>Ecdysozoa</taxon>
        <taxon>Nematoda</taxon>
        <taxon>Chromadorea</taxon>
        <taxon>Rhabditida</taxon>
        <taxon>Spirurina</taxon>
        <taxon>Ascaridomorpha</taxon>
        <taxon>Ascaridoidea</taxon>
        <taxon>Anisakidae</taxon>
        <taxon>Anisakis</taxon>
        <taxon>Anisakis simplex complex</taxon>
    </lineage>
</organism>
<dbReference type="InterPro" id="IPR040676">
    <property type="entry name" value="DUF5641"/>
</dbReference>
<gene>
    <name evidence="3" type="ORF">ASIM_LOCUS13702</name>
</gene>
<evidence type="ECO:0000313" key="5">
    <source>
        <dbReference type="WBParaSite" id="ASIM_0001427401-mRNA-1"/>
    </source>
</evidence>
<evidence type="ECO:0000259" key="2">
    <source>
        <dbReference type="Pfam" id="PF18701"/>
    </source>
</evidence>
<dbReference type="WBParaSite" id="ASIM_0001427401-mRNA-1">
    <property type="protein sequence ID" value="ASIM_0001427401-mRNA-1"/>
    <property type="gene ID" value="ASIM_0001427401"/>
</dbReference>
<sequence>MSPMPEFQDTESSTDDDYEESINNRDNLVKSWMCSRRFIVRFWKAWESDYLLSLRERTQRDHKSGKLINRRLPRLGEVVIIHEEAKPRPLWRLGMINKLNKGKDGNIRSAELNCGPNKSLSRPLNLLYPLEIDEEDAILARTKAVCEQSSERDRDQKQPNSDKTECKGPLTRSRKRALDLGSTVFTCLTLLSLIMSTNAFTSTTTCKEPKKGISVHFPTIRDCRIMEQHQRSAWTKAAVYTRKYVTTAACSCEIGNNVNIYERNRSYVLICVSINLNVSICVSI</sequence>
<dbReference type="AlphaFoldDB" id="A0A0M3K0E1"/>
<protein>
    <submittedName>
        <fullName evidence="5">DUF5641 domain-containing protein</fullName>
    </submittedName>
</protein>
<feature type="region of interest" description="Disordered" evidence="1">
    <location>
        <begin position="1"/>
        <end position="20"/>
    </location>
</feature>
<name>A0A0M3K0E1_ANISI</name>
<dbReference type="Pfam" id="PF18701">
    <property type="entry name" value="DUF5641"/>
    <property type="match status" value="1"/>
</dbReference>
<evidence type="ECO:0000313" key="3">
    <source>
        <dbReference type="EMBL" id="VDK50375.1"/>
    </source>
</evidence>